<evidence type="ECO:0000313" key="3">
    <source>
        <dbReference type="EMBL" id="MQT87954.1"/>
    </source>
</evidence>
<dbReference type="OrthoDB" id="9804774at2"/>
<dbReference type="SUPFAM" id="SSF51735">
    <property type="entry name" value="NAD(P)-binding Rossmann-fold domains"/>
    <property type="match status" value="1"/>
</dbReference>
<proteinExistence type="inferred from homology"/>
<evidence type="ECO:0000313" key="9">
    <source>
        <dbReference type="Proteomes" id="UP000489190"/>
    </source>
</evidence>
<dbReference type="Proteomes" id="UP000441404">
    <property type="component" value="Unassembled WGS sequence"/>
</dbReference>
<dbReference type="EMBL" id="WIWI01000004">
    <property type="protein sequence ID" value="MQT87954.1"/>
    <property type="molecule type" value="Genomic_DNA"/>
</dbReference>
<dbReference type="Gene3D" id="3.40.50.720">
    <property type="entry name" value="NAD(P)-binding Rossmann-like Domain"/>
    <property type="match status" value="1"/>
</dbReference>
<dbReference type="InterPro" id="IPR036291">
    <property type="entry name" value="NAD(P)-bd_dom_sf"/>
</dbReference>
<dbReference type="RefSeq" id="WP_048369195.1">
    <property type="nucleotide sequence ID" value="NZ_CAKZJC010000038.1"/>
</dbReference>
<evidence type="ECO:0000256" key="1">
    <source>
        <dbReference type="ARBA" id="ARBA00006484"/>
    </source>
</evidence>
<evidence type="ECO:0000313" key="8">
    <source>
        <dbReference type="Proteomes" id="UP000478064"/>
    </source>
</evidence>
<dbReference type="Proteomes" id="UP000489190">
    <property type="component" value="Unassembled WGS sequence"/>
</dbReference>
<dbReference type="PRINTS" id="PR00081">
    <property type="entry name" value="GDHRDH"/>
</dbReference>
<evidence type="ECO:0000313" key="4">
    <source>
        <dbReference type="EMBL" id="MQU06160.1"/>
    </source>
</evidence>
<comment type="caution">
    <text evidence="5">The sequence shown here is derived from an EMBL/GenBank/DDBJ whole genome shotgun (WGS) entry which is preliminary data.</text>
</comment>
<evidence type="ECO:0000313" key="6">
    <source>
        <dbReference type="Proteomes" id="UP000441404"/>
    </source>
</evidence>
<dbReference type="STRING" id="1608996.TU84_11450"/>
<dbReference type="Pfam" id="PF13561">
    <property type="entry name" value="adh_short_C2"/>
    <property type="match status" value="1"/>
</dbReference>
<dbReference type="AlphaFoldDB" id="A0A0J6IAC9"/>
<evidence type="ECO:0000313" key="7">
    <source>
        <dbReference type="Proteomes" id="UP000466863"/>
    </source>
</evidence>
<dbReference type="InterPro" id="IPR002347">
    <property type="entry name" value="SDR_fam"/>
</dbReference>
<organism evidence="5 7">
    <name type="scientific">Pseudomonas helleri</name>
    <dbReference type="NCBI Taxonomy" id="1608996"/>
    <lineage>
        <taxon>Bacteria</taxon>
        <taxon>Pseudomonadati</taxon>
        <taxon>Pseudomonadota</taxon>
        <taxon>Gammaproteobacteria</taxon>
        <taxon>Pseudomonadales</taxon>
        <taxon>Pseudomonadaceae</taxon>
        <taxon>Pseudomonas</taxon>
    </lineage>
</organism>
<name>A0A0J6IAC9_9PSED</name>
<dbReference type="PANTHER" id="PTHR42879">
    <property type="entry name" value="3-OXOACYL-(ACYL-CARRIER-PROTEIN) REDUCTASE"/>
    <property type="match status" value="1"/>
</dbReference>
<protein>
    <submittedName>
        <fullName evidence="5">SDR family oxidoreductase</fullName>
    </submittedName>
</protein>
<dbReference type="EMBL" id="WIWJ01000004">
    <property type="protein sequence ID" value="MQT45743.1"/>
    <property type="molecule type" value="Genomic_DNA"/>
</dbReference>
<gene>
    <name evidence="4" type="ORF">GHO27_10700</name>
    <name evidence="5" type="ORF">GHO28_21190</name>
    <name evidence="3" type="ORF">GHO39_02075</name>
    <name evidence="2" type="ORF">GHO40_03200</name>
</gene>
<evidence type="ECO:0000313" key="5">
    <source>
        <dbReference type="EMBL" id="MQU45004.1"/>
    </source>
</evidence>
<dbReference type="Proteomes" id="UP000466863">
    <property type="component" value="Unassembled WGS sequence"/>
</dbReference>
<reference evidence="6 7" key="1">
    <citation type="submission" date="2019-10" db="EMBL/GenBank/DDBJ databases">
        <title>Evaluation of single-gene subtyping targets for Pseudomonas.</title>
        <authorList>
            <person name="Reichler S.J."/>
            <person name="Orsi R.H."/>
            <person name="Wiedmann M."/>
            <person name="Martin N.H."/>
            <person name="Murphy S.I."/>
        </authorList>
    </citation>
    <scope>NUCLEOTIDE SEQUENCE [LARGE SCALE GENOMIC DNA]</scope>
    <source>
        <strain evidence="4 8">FSL R10-1637</strain>
        <strain evidence="5 7">FSL R10-1876</strain>
        <strain evidence="3 9">FSL R10-3254</strain>
        <strain evidence="2 6">FSL R10-3257</strain>
    </source>
</reference>
<dbReference type="EMBL" id="WIVU01000017">
    <property type="protein sequence ID" value="MQU06160.1"/>
    <property type="molecule type" value="Genomic_DNA"/>
</dbReference>
<sequence length="261" mass="27087">MNLNLRGKLVVITGGSKGIGLACARAFGQEQARVVIVSRTLENIEAALKTLEQDGIKASGFAAHLSVYENAVQVIADIEAQHGPVDILINSAGAAKRYDPQDLDGQALRAGMEDKYYPVINSQQAVLVGMRARGQGVIVNIIGSGGKVPTSTHLSGGAANAALMLATVGAAEHYAAQGIRINAINPGYTLTGRVEQSVAVEAKRLNISPEEALARGVASVPLGRYGKPEEVADAALFLASDRASYIVGAILPVNGGRNPVI</sequence>
<comment type="similarity">
    <text evidence="1">Belongs to the short-chain dehydrogenases/reductases (SDR) family.</text>
</comment>
<dbReference type="EMBL" id="WIVV01000129">
    <property type="protein sequence ID" value="MQU45004.1"/>
    <property type="molecule type" value="Genomic_DNA"/>
</dbReference>
<evidence type="ECO:0000313" key="2">
    <source>
        <dbReference type="EMBL" id="MQT45743.1"/>
    </source>
</evidence>
<dbReference type="Proteomes" id="UP000478064">
    <property type="component" value="Unassembled WGS sequence"/>
</dbReference>
<accession>A0A0J6IAC9</accession>
<dbReference type="InterPro" id="IPR050259">
    <property type="entry name" value="SDR"/>
</dbReference>